<dbReference type="Proteomes" id="UP000184052">
    <property type="component" value="Unassembled WGS sequence"/>
</dbReference>
<dbReference type="SUPFAM" id="SSF89796">
    <property type="entry name" value="CoA-transferase family III (CaiB/BaiF)"/>
    <property type="match status" value="1"/>
</dbReference>
<gene>
    <name evidence="2" type="ORF">SAMN02745751_01287</name>
</gene>
<dbReference type="AlphaFoldDB" id="A0A1M6EYC5"/>
<dbReference type="STRING" id="1121476.SAMN02745751_01287"/>
<dbReference type="PANTHER" id="PTHR48207">
    <property type="entry name" value="SUCCINATE--HYDROXYMETHYLGLUTARATE COA-TRANSFERASE"/>
    <property type="match status" value="1"/>
</dbReference>
<reference evidence="2 3" key="1">
    <citation type="submission" date="2016-11" db="EMBL/GenBank/DDBJ databases">
        <authorList>
            <person name="Jaros S."/>
            <person name="Januszkiewicz K."/>
            <person name="Wedrychowicz H."/>
        </authorList>
    </citation>
    <scope>NUCLEOTIDE SEQUENCE [LARGE SCALE GENOMIC DNA]</scope>
    <source>
        <strain evidence="2 3">DSM 17477</strain>
    </source>
</reference>
<accession>A0A1M6EYC5</accession>
<dbReference type="Gene3D" id="3.30.1540.10">
    <property type="entry name" value="formyl-coa transferase, domain 3"/>
    <property type="match status" value="1"/>
</dbReference>
<evidence type="ECO:0000313" key="2">
    <source>
        <dbReference type="EMBL" id="SHI90468.1"/>
    </source>
</evidence>
<keyword evidence="1 2" id="KW-0808">Transferase</keyword>
<evidence type="ECO:0000256" key="1">
    <source>
        <dbReference type="ARBA" id="ARBA00022679"/>
    </source>
</evidence>
<protein>
    <submittedName>
        <fullName evidence="2">Crotonobetainyl-CoA:carnitine CoA-transferase CaiB</fullName>
    </submittedName>
</protein>
<keyword evidence="3" id="KW-1185">Reference proteome</keyword>
<dbReference type="RefSeq" id="WP_073048763.1">
    <property type="nucleotide sequence ID" value="NZ_FQZL01000008.1"/>
</dbReference>
<dbReference type="InterPro" id="IPR003673">
    <property type="entry name" value="CoA-Trfase_fam_III"/>
</dbReference>
<name>A0A1M6EYC5_9FIRM</name>
<dbReference type="EMBL" id="FQZL01000008">
    <property type="protein sequence ID" value="SHI90468.1"/>
    <property type="molecule type" value="Genomic_DNA"/>
</dbReference>
<sequence>MRDQLLKGIRVLDFGSFLAGPVSTMLLATLGAEVIKVENPKKPDGSRFFVTAKGVAPPDYRIGSQLYDTSNFNKLDLSIDLSTDEGRAILMDLVKETDIVMENMSPGAMGRLGFSYEECKKVNKEIVYCSSSACGQFGPERNFKGYAATFAVKSGLGHITGYEDSKPSTFVGSIDNRSATHAIVAMLAALCHVDMTGEGQYIDIASQEAISAQLGDVYIDYAANGNNQIRQGNKRPGFAPQGAYKCIGEEKYVTISVETEEQWVSLCNVIGKPELAADSRFATYEARYDKYDELDAILNDWAKDKKMYDAVELLQAEGVPSGPVLNSEGVFRDPHLSARETFVEIPHREMGTDYAIRSPWIFSETPAGASRTAPLLGEHTTQLLKNILNYDDEKINDLASRKIIRRTFD</sequence>
<evidence type="ECO:0000313" key="3">
    <source>
        <dbReference type="Proteomes" id="UP000184052"/>
    </source>
</evidence>
<organism evidence="2 3">
    <name type="scientific">Dethiosulfatibacter aminovorans DSM 17477</name>
    <dbReference type="NCBI Taxonomy" id="1121476"/>
    <lineage>
        <taxon>Bacteria</taxon>
        <taxon>Bacillati</taxon>
        <taxon>Bacillota</taxon>
        <taxon>Tissierellia</taxon>
        <taxon>Dethiosulfatibacter</taxon>
    </lineage>
</organism>
<dbReference type="InterPro" id="IPR044855">
    <property type="entry name" value="CoA-Trfase_III_dom3_sf"/>
</dbReference>
<dbReference type="Pfam" id="PF02515">
    <property type="entry name" value="CoA_transf_3"/>
    <property type="match status" value="1"/>
</dbReference>
<dbReference type="OrthoDB" id="9797653at2"/>
<dbReference type="GO" id="GO:0008410">
    <property type="term" value="F:CoA-transferase activity"/>
    <property type="evidence" value="ECO:0007669"/>
    <property type="project" value="TreeGrafter"/>
</dbReference>
<dbReference type="PANTHER" id="PTHR48207:SF3">
    <property type="entry name" value="SUCCINATE--HYDROXYMETHYLGLUTARATE COA-TRANSFERASE"/>
    <property type="match status" value="1"/>
</dbReference>
<proteinExistence type="predicted"/>
<dbReference type="InterPro" id="IPR023606">
    <property type="entry name" value="CoA-Trfase_III_dom_1_sf"/>
</dbReference>
<dbReference type="Gene3D" id="3.40.50.10540">
    <property type="entry name" value="Crotonobetainyl-coa:carnitine coa-transferase, domain 1"/>
    <property type="match status" value="1"/>
</dbReference>
<dbReference type="InterPro" id="IPR050483">
    <property type="entry name" value="CoA-transferase_III_domain"/>
</dbReference>